<dbReference type="GO" id="GO:0003677">
    <property type="term" value="F:DNA binding"/>
    <property type="evidence" value="ECO:0007669"/>
    <property type="project" value="UniProtKB-KW"/>
</dbReference>
<evidence type="ECO:0000256" key="1">
    <source>
        <dbReference type="ARBA" id="ARBA00023015"/>
    </source>
</evidence>
<dbReference type="PRINTS" id="PR00038">
    <property type="entry name" value="HTHLUXR"/>
</dbReference>
<reference evidence="6" key="1">
    <citation type="submission" date="2015-08" db="EMBL/GenBank/DDBJ databases">
        <authorList>
            <person name="Varghese N."/>
        </authorList>
    </citation>
    <scope>NUCLEOTIDE SEQUENCE [LARGE SCALE GENOMIC DNA]</scope>
    <source>
        <strain evidence="6">JCM 18476</strain>
    </source>
</reference>
<dbReference type="PANTHER" id="PTHR44688:SF16">
    <property type="entry name" value="DNA-BINDING TRANSCRIPTIONAL ACTIVATOR DEVR_DOSR"/>
    <property type="match status" value="1"/>
</dbReference>
<evidence type="ECO:0000256" key="2">
    <source>
        <dbReference type="ARBA" id="ARBA00023125"/>
    </source>
</evidence>
<dbReference type="STRING" id="1137284.GCA_001418205_01147"/>
<gene>
    <name evidence="5" type="ORF">Ga0061065_103150</name>
</gene>
<evidence type="ECO:0000256" key="3">
    <source>
        <dbReference type="ARBA" id="ARBA00023163"/>
    </source>
</evidence>
<dbReference type="CDD" id="cd06170">
    <property type="entry name" value="LuxR_C_like"/>
    <property type="match status" value="1"/>
</dbReference>
<keyword evidence="2" id="KW-0238">DNA-binding</keyword>
<evidence type="ECO:0000313" key="6">
    <source>
        <dbReference type="Proteomes" id="UP000182769"/>
    </source>
</evidence>
<dbReference type="SMART" id="SM00421">
    <property type="entry name" value="HTH_LUXR"/>
    <property type="match status" value="1"/>
</dbReference>
<dbReference type="PROSITE" id="PS00622">
    <property type="entry name" value="HTH_LUXR_1"/>
    <property type="match status" value="1"/>
</dbReference>
<sequence>MVDDKNIDASLSKVLSTRWIVYDVPKDLGKKAISEIQLFNCINLKGIIFQESPIEHLTRCLKAVSDEDFWLPRKVMAQMLSEVRPYTIKLQEAQAPLTKREIQIFKRLIKGASNLDISDELFISESTVKTHVYNIYKKLNVSNRKEAIRKAGYISEIDC</sequence>
<dbReference type="InterPro" id="IPR016032">
    <property type="entry name" value="Sig_transdc_resp-reg_C-effctor"/>
</dbReference>
<dbReference type="EMBL" id="CYHG01000003">
    <property type="protein sequence ID" value="CUB03300.1"/>
    <property type="molecule type" value="Genomic_DNA"/>
</dbReference>
<dbReference type="AlphaFoldDB" id="A0A0K6IJL9"/>
<proteinExistence type="predicted"/>
<dbReference type="Gene3D" id="3.40.50.2300">
    <property type="match status" value="1"/>
</dbReference>
<keyword evidence="6" id="KW-1185">Reference proteome</keyword>
<organism evidence="5 6">
    <name type="scientific">Marinomonas fungiae</name>
    <dbReference type="NCBI Taxonomy" id="1137284"/>
    <lineage>
        <taxon>Bacteria</taxon>
        <taxon>Pseudomonadati</taxon>
        <taxon>Pseudomonadota</taxon>
        <taxon>Gammaproteobacteria</taxon>
        <taxon>Oceanospirillales</taxon>
        <taxon>Oceanospirillaceae</taxon>
        <taxon>Marinomonas</taxon>
    </lineage>
</organism>
<dbReference type="Proteomes" id="UP000182769">
    <property type="component" value="Unassembled WGS sequence"/>
</dbReference>
<dbReference type="GO" id="GO:0006355">
    <property type="term" value="P:regulation of DNA-templated transcription"/>
    <property type="evidence" value="ECO:0007669"/>
    <property type="project" value="InterPro"/>
</dbReference>
<dbReference type="RefSeq" id="WP_211262017.1">
    <property type="nucleotide sequence ID" value="NZ_CYHG01000003.1"/>
</dbReference>
<dbReference type="PANTHER" id="PTHR44688">
    <property type="entry name" value="DNA-BINDING TRANSCRIPTIONAL ACTIVATOR DEVR_DOSR"/>
    <property type="match status" value="1"/>
</dbReference>
<keyword evidence="1" id="KW-0805">Transcription regulation</keyword>
<dbReference type="Pfam" id="PF00196">
    <property type="entry name" value="GerE"/>
    <property type="match status" value="1"/>
</dbReference>
<dbReference type="SUPFAM" id="SSF46894">
    <property type="entry name" value="C-terminal effector domain of the bipartite response regulators"/>
    <property type="match status" value="1"/>
</dbReference>
<dbReference type="Gene3D" id="1.10.10.10">
    <property type="entry name" value="Winged helix-like DNA-binding domain superfamily/Winged helix DNA-binding domain"/>
    <property type="match status" value="1"/>
</dbReference>
<dbReference type="InterPro" id="IPR036388">
    <property type="entry name" value="WH-like_DNA-bd_sf"/>
</dbReference>
<accession>A0A0K6IJL9</accession>
<protein>
    <submittedName>
        <fullName evidence="5">Bacterial regulatory proteins, luxR family</fullName>
    </submittedName>
</protein>
<keyword evidence="3" id="KW-0804">Transcription</keyword>
<feature type="domain" description="HTH luxR-type" evidence="4">
    <location>
        <begin position="90"/>
        <end position="155"/>
    </location>
</feature>
<dbReference type="InterPro" id="IPR000792">
    <property type="entry name" value="Tscrpt_reg_LuxR_C"/>
</dbReference>
<dbReference type="PROSITE" id="PS50043">
    <property type="entry name" value="HTH_LUXR_2"/>
    <property type="match status" value="1"/>
</dbReference>
<name>A0A0K6IJL9_9GAMM</name>
<evidence type="ECO:0000259" key="4">
    <source>
        <dbReference type="PROSITE" id="PS50043"/>
    </source>
</evidence>
<evidence type="ECO:0000313" key="5">
    <source>
        <dbReference type="EMBL" id="CUB03300.1"/>
    </source>
</evidence>